<gene>
    <name evidence="8" type="primary">nthB</name>
    <name evidence="8" type="ORF">I8E28_19590</name>
</gene>
<dbReference type="PIRSF" id="PIRSF001427">
    <property type="entry name" value="NHase_beta"/>
    <property type="match status" value="1"/>
</dbReference>
<evidence type="ECO:0000256" key="5">
    <source>
        <dbReference type="PIRNR" id="PIRNR001427"/>
    </source>
</evidence>
<evidence type="ECO:0000256" key="4">
    <source>
        <dbReference type="ARBA" id="ARBA00044877"/>
    </source>
</evidence>
<dbReference type="InterPro" id="IPR008990">
    <property type="entry name" value="Elect_transpt_acc-like_dom_sf"/>
</dbReference>
<comment type="catalytic activity">
    <reaction evidence="4 5">
        <text>an aliphatic primary amide = an aliphatic nitrile + H2O</text>
        <dbReference type="Rhea" id="RHEA:12673"/>
        <dbReference type="ChEBI" id="CHEBI:15377"/>
        <dbReference type="ChEBI" id="CHEBI:65285"/>
        <dbReference type="ChEBI" id="CHEBI:80291"/>
        <dbReference type="EC" id="4.2.1.84"/>
    </reaction>
</comment>
<dbReference type="GO" id="GO:0046914">
    <property type="term" value="F:transition metal ion binding"/>
    <property type="evidence" value="ECO:0007669"/>
    <property type="project" value="InterPro"/>
</dbReference>
<evidence type="ECO:0000259" key="7">
    <source>
        <dbReference type="Pfam" id="PF21006"/>
    </source>
</evidence>
<dbReference type="AlphaFoldDB" id="A0A934Q5G2"/>
<keyword evidence="3 5" id="KW-0456">Lyase</keyword>
<comment type="caution">
    <text evidence="8">The sequence shown here is derived from an EMBL/GenBank/DDBJ whole genome shotgun (WGS) entry which is preliminary data.</text>
</comment>
<organism evidence="8 9">
    <name type="scientific">Ramlibacter algicola</name>
    <dbReference type="NCBI Taxonomy" id="2795217"/>
    <lineage>
        <taxon>Bacteria</taxon>
        <taxon>Pseudomonadati</taxon>
        <taxon>Pseudomonadota</taxon>
        <taxon>Betaproteobacteria</taxon>
        <taxon>Burkholderiales</taxon>
        <taxon>Comamonadaceae</taxon>
        <taxon>Ramlibacter</taxon>
    </lineage>
</organism>
<dbReference type="Gene3D" id="1.10.472.20">
    <property type="entry name" value="Nitrile hydratase, beta subunit"/>
    <property type="match status" value="1"/>
</dbReference>
<dbReference type="SUPFAM" id="SSF50090">
    <property type="entry name" value="Electron transport accessory proteins"/>
    <property type="match status" value="1"/>
</dbReference>
<sequence>MSYVTHADLGGRTGFGRVVPEDENEGFHEAWEPLALAITVAMGATGSWTIDQSRAARETLPDYLQLGYYQIWIGALEKLMLERGLVTEQEIAQAQVLQPAKPLARVLRAADTPAALARGSATDRPDARVQVAFNVGDRVRTRSHEVPHHTRLPGYARGKVGTIERVHGPHVFADTSGQGLGEHPQPLYTVVFDGRELWGDDAAPGLRVSIDAWQPYLEAA</sequence>
<dbReference type="EMBL" id="JAEDAO010000001">
    <property type="protein sequence ID" value="MBK0394817.1"/>
    <property type="molecule type" value="Genomic_DNA"/>
</dbReference>
<dbReference type="InterPro" id="IPR049054">
    <property type="entry name" value="CN_hydtase_beta-like_N"/>
</dbReference>
<dbReference type="InterPro" id="IPR003168">
    <property type="entry name" value="Nitrile_hydratase_bsu"/>
</dbReference>
<dbReference type="EC" id="4.2.1.84" evidence="5"/>
<feature type="domain" description="Nitrile hydratase beta subunit" evidence="6">
    <location>
        <begin position="127"/>
        <end position="218"/>
    </location>
</feature>
<evidence type="ECO:0000259" key="6">
    <source>
        <dbReference type="Pfam" id="PF02211"/>
    </source>
</evidence>
<dbReference type="GO" id="GO:0018822">
    <property type="term" value="F:nitrile hydratase activity"/>
    <property type="evidence" value="ECO:0007669"/>
    <property type="project" value="UniProtKB-EC"/>
</dbReference>
<dbReference type="InterPro" id="IPR042262">
    <property type="entry name" value="CN_hydtase_beta_C"/>
</dbReference>
<comment type="similarity">
    <text evidence="2 5">Belongs to the nitrile hydratase subunit beta family.</text>
</comment>
<proteinExistence type="inferred from homology"/>
<dbReference type="Pfam" id="PF02211">
    <property type="entry name" value="NHase_beta_C"/>
    <property type="match status" value="1"/>
</dbReference>
<accession>A0A934Q5G2</accession>
<dbReference type="InterPro" id="IPR024690">
    <property type="entry name" value="CN_hydtase_beta_dom_C"/>
</dbReference>
<evidence type="ECO:0000256" key="3">
    <source>
        <dbReference type="ARBA" id="ARBA00023239"/>
    </source>
</evidence>
<name>A0A934Q5G2_9BURK</name>
<dbReference type="Gene3D" id="2.30.30.50">
    <property type="match status" value="1"/>
</dbReference>
<evidence type="ECO:0000313" key="9">
    <source>
        <dbReference type="Proteomes" id="UP000617041"/>
    </source>
</evidence>
<dbReference type="Pfam" id="PF21006">
    <property type="entry name" value="NHase_beta_N"/>
    <property type="match status" value="1"/>
</dbReference>
<dbReference type="NCBIfam" id="TIGR03888">
    <property type="entry name" value="nitrile_beta"/>
    <property type="match status" value="1"/>
</dbReference>
<evidence type="ECO:0000256" key="2">
    <source>
        <dbReference type="ARBA" id="ARBA00009098"/>
    </source>
</evidence>
<dbReference type="RefSeq" id="WP_200789902.1">
    <property type="nucleotide sequence ID" value="NZ_JAEDAO010000001.1"/>
</dbReference>
<keyword evidence="9" id="KW-1185">Reference proteome</keyword>
<dbReference type="Proteomes" id="UP000617041">
    <property type="component" value="Unassembled WGS sequence"/>
</dbReference>
<comment type="function">
    <text evidence="1 5">NHase catalyzes the hydration of various nitrile compounds to the corresponding amides.</text>
</comment>
<reference evidence="8" key="1">
    <citation type="submission" date="2020-12" db="EMBL/GenBank/DDBJ databases">
        <title>Ramlibacter sp. nov., isolated from a freshwater alga, Cryptomonas.</title>
        <authorList>
            <person name="Kim H.M."/>
            <person name="Jeon C.O."/>
        </authorList>
    </citation>
    <scope>NUCLEOTIDE SEQUENCE</scope>
    <source>
        <strain evidence="8">CrO1</strain>
    </source>
</reference>
<protein>
    <recommendedName>
        <fullName evidence="5">Nitrile hydratase subunit beta</fullName>
        <shortName evidence="5">NHase</shortName>
        <ecNumber evidence="5">4.2.1.84</ecNumber>
    </recommendedName>
</protein>
<evidence type="ECO:0000256" key="1">
    <source>
        <dbReference type="ARBA" id="ARBA00004042"/>
    </source>
</evidence>
<evidence type="ECO:0000313" key="8">
    <source>
        <dbReference type="EMBL" id="MBK0394817.1"/>
    </source>
</evidence>
<feature type="domain" description="Nitrile hydratase beta subunit-like N-terminal" evidence="7">
    <location>
        <begin position="6"/>
        <end position="110"/>
    </location>
</feature>